<dbReference type="InterPro" id="IPR011050">
    <property type="entry name" value="Pectin_lyase_fold/virulence"/>
</dbReference>
<protein>
    <submittedName>
        <fullName evidence="3">Hemagglutinin repeat-containing protein</fullName>
    </submittedName>
</protein>
<dbReference type="Pfam" id="PF05860">
    <property type="entry name" value="TPS"/>
    <property type="match status" value="1"/>
</dbReference>
<feature type="non-terminal residue" evidence="3">
    <location>
        <position position="3434"/>
    </location>
</feature>
<feature type="domain" description="Filamentous haemagglutinin FhaB/tRNA nuclease CdiA-like TPS" evidence="2">
    <location>
        <begin position="64"/>
        <end position="185"/>
    </location>
</feature>
<accession>A0ABT5QEX7</accession>
<organism evidence="3 4">
    <name type="scientific">Pseudomonas idahonensis</name>
    <dbReference type="NCBI Taxonomy" id="2942628"/>
    <lineage>
        <taxon>Bacteria</taxon>
        <taxon>Pseudomonadati</taxon>
        <taxon>Pseudomonadota</taxon>
        <taxon>Gammaproteobacteria</taxon>
        <taxon>Pseudomonadales</taxon>
        <taxon>Pseudomonadaceae</taxon>
        <taxon>Pseudomonas</taxon>
    </lineage>
</organism>
<evidence type="ECO:0000256" key="1">
    <source>
        <dbReference type="SAM" id="MobiDB-lite"/>
    </source>
</evidence>
<name>A0ABT5QEX7_9PSED</name>
<feature type="compositionally biased region" description="Polar residues" evidence="1">
    <location>
        <begin position="3262"/>
        <end position="3275"/>
    </location>
</feature>
<dbReference type="InterPro" id="IPR010069">
    <property type="entry name" value="CdiA_FHA1_rpt"/>
</dbReference>
<evidence type="ECO:0000313" key="3">
    <source>
        <dbReference type="EMBL" id="MDD1152778.1"/>
    </source>
</evidence>
<feature type="region of interest" description="Disordered" evidence="1">
    <location>
        <begin position="3245"/>
        <end position="3275"/>
    </location>
</feature>
<dbReference type="Gene3D" id="2.160.20.10">
    <property type="entry name" value="Single-stranded right-handed beta-helix, Pectin lyase-like"/>
    <property type="match status" value="1"/>
</dbReference>
<comment type="caution">
    <text evidence="3">The sequence shown here is derived from an EMBL/GenBank/DDBJ whole genome shotgun (WGS) entry which is preliminary data.</text>
</comment>
<dbReference type="InterPro" id="IPR025157">
    <property type="entry name" value="Hemagglutinin_rpt"/>
</dbReference>
<reference evidence="3 4" key="1">
    <citation type="submission" date="2022-05" db="EMBL/GenBank/DDBJ databases">
        <title>Novel Pseudomonas spp. Isolated from a Rainbow Trout Aquaculture Facility.</title>
        <authorList>
            <person name="Testerman T."/>
            <person name="Graf J."/>
        </authorList>
    </citation>
    <scope>NUCLEOTIDE SEQUENCE [LARGE SCALE GENOMIC DNA]</scope>
    <source>
        <strain evidence="3 4">ID357</strain>
    </source>
</reference>
<dbReference type="Pfam" id="PF05594">
    <property type="entry name" value="Fil_haemagg"/>
    <property type="match status" value="23"/>
</dbReference>
<evidence type="ECO:0000313" key="4">
    <source>
        <dbReference type="Proteomes" id="UP001217610"/>
    </source>
</evidence>
<keyword evidence="4" id="KW-1185">Reference proteome</keyword>
<feature type="compositionally biased region" description="Low complexity" evidence="1">
    <location>
        <begin position="3245"/>
        <end position="3258"/>
    </location>
</feature>
<gene>
    <name evidence="3" type="ORF">M5G25_31400</name>
</gene>
<dbReference type="InterPro" id="IPR012334">
    <property type="entry name" value="Pectin_lyas_fold"/>
</dbReference>
<dbReference type="InterPro" id="IPR008619">
    <property type="entry name" value="Filamentous_hemagglutn_rpt"/>
</dbReference>
<dbReference type="SMART" id="SM00912">
    <property type="entry name" value="Haemagg_act"/>
    <property type="match status" value="1"/>
</dbReference>
<dbReference type="NCBIfam" id="TIGR01901">
    <property type="entry name" value="adhes_NPXG"/>
    <property type="match status" value="1"/>
</dbReference>
<dbReference type="RefSeq" id="WP_273924528.1">
    <property type="nucleotide sequence ID" value="NZ_JAMDGR010000037.1"/>
</dbReference>
<dbReference type="EMBL" id="JAMDGR010000037">
    <property type="protein sequence ID" value="MDD1152778.1"/>
    <property type="molecule type" value="Genomic_DNA"/>
</dbReference>
<proteinExistence type="predicted"/>
<sequence>MDVRQLAFLARQPSAALQPRDTFWGLSKRGLAFILANMMFWQPVVAMADGIVVNGSGTTLGQAGNGVPIVNIAAPNGGGLSHNQFSDYNVGQQGVILNNATNRTQETQLGGIILGNPNLGGRAANVILNEVNGGSPSQLKGYTEVAGQSAHVIVANPYGVSCNGCGFINTPKATLTTGKPVIENGQIQRYQVDQGSVAIEGAGLNASNIDQFEIITRSAKINAEIQAKHLAVIAGANDVDAKTLNATARTANPADAPQLAIDSSALGGMYAGAIKLVGTEAGVGVKLDGKLIASGGDIQLDANGQLRMLEASAEKGAVAIKAQSLDARDAVYAGTDLKIDTQDTLTNQKTLAAGDSISLSSGGQLNNHGIIEAGVNADNSRNQRGNVTLNAQNLNNSGKSVVASRDLTVTTTQTLNNQGGTLSAGRSANLRAETLDNHNQGRVLSSGSADLVVSQLSNAQGGLVNSHEHLKVQVANLNNQGGQLTSLKTLELKAGQVDNSNAGRIASNQALSASLSGLDQRDGGRLTSVGELSLDLNKGHLNNQGGLINAARLHLKNLDSVDNQRGEISSAQAFELMARSLDNSHGKLLGNEGLTLRLDQALSNVSGLISAKGLDVGAATLDNRDGVVTSRGDLALSLSGAANNHGGELSSLGVTLLKGTILDNSSGQVSGDQALNIDLSAALNNQNGVLGSAKSVELKAASLDNSQAGSLVSDDRLTAHVDDLLDNQQGEISAKGVIDLQAGRLDNRNGSLTGKDLLTLRAAALDNRAGKLQADKDVQLDVGQLDNRQQGLLNSLAALSFKGSQLDNRGGLLSAAGPVRLDAVRLDNSGGRLSSKSDLNALVNQMINLRGELVAQGDLGLNGTLLDNREGGLLGSTKVLKIEGVDVDNRGGEISSSQGLTLHAARLDNSDNGKVLAGTDLGLNVAQITNRNQGVLFAKGTLTLSGKSLDNGQGRLVAQLGLDIRLDQALENLQGLISSEGTLSAQVASLDNAGGNISSAGALTLTSSAALHNRNGSITTDAGLGLTSQSLDNSQKGLLSSKGAARVSTVAFDNTLGGRLISGDRLDLNATQVSNGQGSRIASEKDLTASVSAFDQQGGELFSKTALTLDLNQGQLTNQQGLINAPLLVLKNLAEVDNQGGEISSAQAFTLAARNLNNSGGKLISQQGLTLRIDQALNNLKGLVSARTLDLQSHHLDNTEGLVSSQGAQILRVDGQLSNQSGTLIADEQLNLAVGTLDNSQGQISGKSDVQAKVGVLNNQGGQLLAGQHLELLADGLDNRQGGLVGASQGLRLKVGTIDNRGGELSSQADVGLEGSSLDNSEGGKVLAEGSLGLAVAQVHNRSKGLLSGKAGLELTGNSLDNSSGTLLTQHDLKVQLQGDLDNRQGLISAEGRLGLKSAGLDNSGGSVSSAQALTLEHSAALLNQGGAILTDAGLLLNSARLDNRNQGNISAKTAASISTGALDNSHSGRLNSGDSLTLNTAQLSNQDGGRIASGGALSASVSGLDQQGGQLFSKTALTLDLNQGQLNNQQGLINAPLLMLKNLKDVNNQGGEISAAQAFTLAAQNLDNSSGKLLSNQALTLRIDQALMNIKGLIAAAALDARAASLDNSGGTLTSRGSLDLQLAGALNNSGQGLINADGGLTLGASFVDNRDASLQGSSIALDLGNTTGDLDNRGGLISTQGPLSIAHLRDLSNRNGEISSRLSLDLTARSLDNTAGKLISNEQLSLKAQSLLNQGGLVSGWQGLSANLGSLDNRHLGTLSSRSGGLDLQVSGDLLNSGAGALVSQKALSVTAANLDNSSGGILSSAAEQNLSINGLLNNAQGGLIDSGGALTLQAMTLGNAAGSISAQQTLSLNATSLDNSGGSLKSNAALTLNLLGALTNRNGQLASGGPLRIERAGSIDNQGGQIVSQGLLTLFSASLDNHNRGTLAANDRLHLTVDGTLDNRSDGLIYSRNGDLQIQAGSLGNGQGTLQSQGALSLTTGEIDNQSGRILAQNGDLSISAGNLDNRGGVLSSLRGAMTANLSGVLKNGYDLNNNRQGGVTQAQRLTLKALAGIDNYGGRISAQSGDSLITTGDFDNRNGGLYAKGLVKVSAGNFDNSGDNDGQIAGQQIDLDLRGALNNRLGIIESDSTLAIKAASLDNHTGQLRALGSAGTTRFEIGGQFDNRNGTLESANNDLSFAVGSFLNGGGNLLHVGRGIFDISTANVTGAGGSIVTRGGLTLNADSWNNSSVIQAGRLTLNVNDFSQSASGQLLASDALIGSGGNWSNDGLIASDGSLSLNLGGSYSGNGRLSSRGTLGLGVGQLDLSSASSVAGGGDTAVSVAGQLNSAGRLTSAAKLNLSAAGVNNQGTLGAAQDLTLTTGGLVNDHGLVFSGGDMGLRVDSLTNSYGDVYSLGNLKIDRDGQGTLASRIANRSGSLQSDGSMTLAASTIENVRDVLTTSKGGIYTARIGEIACIKGVNAGDCSGKRNHVWEIVQRDKFEVTNASAASSIAAGANLNINAGDLLNQSSSIGAAGNLVATVNNLTNSGVETGETETTRVFMSSRTKNAGAWYNVANAVTNKYWFQSAGYNPNDLGGLEGALAGFIGMTEREWVHLGSTRKLAGGDQSYAAVMQAGGGVSINARNGIDNSVVRPGFTYVGSGQRTDTSAPGTAFATRITLNQQLPPDLAQQQVNPLALPGFSLPSGQNGLFRLSGQGASTPAATGLSWTMGDAVLSSAQRQQGLPTAQARDINIVDAAQVAARSADLSTASRTAAQVGTDVSAINAALPSAGGGQGPALPGPSVVNDSISQTAALNTQAPALISVDRVSGLPDSSVRSNPHKYLIETNPVLTDLKQFMSSDYLLSNLGYNPDESAKRLGDGFYEQKLIQQAVQARTGQRYINGQDSDEKLFKYLMDNAIQSRQQLNLAVGVSLTSEQVAALTHDIVWLENAEVNGEQVLVPVLYLAQAKNRLAPNGALIAGNDVNLIAGQDLNNVGTLRATHNLSAQAGQNLVNSGLVEAGNRLDLLAGNNLVNKAGGIIAGRDVTLTTTRGDLINERTLTSHQSSNGSYAQQRDFVDSAARVDAANNLVINAGRDLNNNGGVLTSGADTSLKAGRDVNLTSVEQVVSNDRGVRYNDLSVTQNGSSLQAGRDLAISAGRDISAIASQIEAKRDVAMTATDNLSLVSAANEQHSYSKTKKVTSQEDHVQQVGTMLVAGGNVALKAGEDLQLTASRVTAGDEAYLYAGGDVNLSAGQNSDYSYYRKTKTSSSGLSSSQKTRIDSSNSITQQGSSVSGDTVVIRAGQDIGATASDIVSTHSTSLVAGRNVEIDSATETYEQSHSTSKKKSGLLSSGGIGFTLGSTSAQNTSSSTTENAKASTIGSVLGNVDIQAGKDLTLKGSDVIAGKDISLVGQNVSILAAENHNKSEQTSKTKTSGLTLALSGTVGGAVDAAY</sequence>
<dbReference type="InterPro" id="IPR008638">
    <property type="entry name" value="FhaB/CdiA-like_TPS"/>
</dbReference>
<dbReference type="Pfam" id="PF13332">
    <property type="entry name" value="Fil_haemagg_2"/>
    <property type="match status" value="2"/>
</dbReference>
<dbReference type="SUPFAM" id="SSF51126">
    <property type="entry name" value="Pectin lyase-like"/>
    <property type="match status" value="1"/>
</dbReference>
<dbReference type="Proteomes" id="UP001217610">
    <property type="component" value="Unassembled WGS sequence"/>
</dbReference>
<dbReference type="NCBIfam" id="TIGR01731">
    <property type="entry name" value="fil_hemag_20aa"/>
    <property type="match status" value="56"/>
</dbReference>
<evidence type="ECO:0000259" key="2">
    <source>
        <dbReference type="SMART" id="SM00912"/>
    </source>
</evidence>